<organism evidence="1 2">
    <name type="scientific">Caerostris extrusa</name>
    <name type="common">Bark spider</name>
    <name type="synonym">Caerostris bankana</name>
    <dbReference type="NCBI Taxonomy" id="172846"/>
    <lineage>
        <taxon>Eukaryota</taxon>
        <taxon>Metazoa</taxon>
        <taxon>Ecdysozoa</taxon>
        <taxon>Arthropoda</taxon>
        <taxon>Chelicerata</taxon>
        <taxon>Arachnida</taxon>
        <taxon>Araneae</taxon>
        <taxon>Araneomorphae</taxon>
        <taxon>Entelegynae</taxon>
        <taxon>Araneoidea</taxon>
        <taxon>Araneidae</taxon>
        <taxon>Caerostris</taxon>
    </lineage>
</organism>
<keyword evidence="2" id="KW-1185">Reference proteome</keyword>
<dbReference type="EMBL" id="BPLR01008994">
    <property type="protein sequence ID" value="GIY28845.1"/>
    <property type="molecule type" value="Genomic_DNA"/>
</dbReference>
<reference evidence="1 2" key="1">
    <citation type="submission" date="2021-06" db="EMBL/GenBank/DDBJ databases">
        <title>Caerostris extrusa draft genome.</title>
        <authorList>
            <person name="Kono N."/>
            <person name="Arakawa K."/>
        </authorList>
    </citation>
    <scope>NUCLEOTIDE SEQUENCE [LARGE SCALE GENOMIC DNA]</scope>
</reference>
<comment type="caution">
    <text evidence="1">The sequence shown here is derived from an EMBL/GenBank/DDBJ whole genome shotgun (WGS) entry which is preliminary data.</text>
</comment>
<accession>A0AAV4S3Y1</accession>
<protein>
    <submittedName>
        <fullName evidence="1">Uncharacterized protein</fullName>
    </submittedName>
</protein>
<dbReference type="AlphaFoldDB" id="A0AAV4S3Y1"/>
<sequence>MHNDTVILTTEHSSGLPAIMYLMGFLNKNVHSILLRPNAMGNSHVVVLSSWNSYNLLIVECCNCYGDSQLQFFSWEWGRSQSVTGNVIVLWAAKESDLDILCLFCDRQYHGF</sequence>
<gene>
    <name evidence="1" type="ORF">CEXT_397921</name>
</gene>
<evidence type="ECO:0000313" key="1">
    <source>
        <dbReference type="EMBL" id="GIY28845.1"/>
    </source>
</evidence>
<proteinExistence type="predicted"/>
<dbReference type="Proteomes" id="UP001054945">
    <property type="component" value="Unassembled WGS sequence"/>
</dbReference>
<evidence type="ECO:0000313" key="2">
    <source>
        <dbReference type="Proteomes" id="UP001054945"/>
    </source>
</evidence>
<name>A0AAV4S3Y1_CAEEX</name>